<evidence type="ECO:0000256" key="2">
    <source>
        <dbReference type="ARBA" id="ARBA00022523"/>
    </source>
</evidence>
<keyword evidence="4" id="KW-0732">Signal</keyword>
<organism evidence="6 7">
    <name type="scientific">Populus tomentosa</name>
    <name type="common">Chinese white poplar</name>
    <dbReference type="NCBI Taxonomy" id="118781"/>
    <lineage>
        <taxon>Eukaryota</taxon>
        <taxon>Viridiplantae</taxon>
        <taxon>Streptophyta</taxon>
        <taxon>Embryophyta</taxon>
        <taxon>Tracheophyta</taxon>
        <taxon>Spermatophyta</taxon>
        <taxon>Magnoliopsida</taxon>
        <taxon>eudicotyledons</taxon>
        <taxon>Gunneridae</taxon>
        <taxon>Pentapetalae</taxon>
        <taxon>rosids</taxon>
        <taxon>fabids</taxon>
        <taxon>Malpighiales</taxon>
        <taxon>Salicaceae</taxon>
        <taxon>Saliceae</taxon>
        <taxon>Populus</taxon>
    </lineage>
</organism>
<reference evidence="6" key="1">
    <citation type="journal article" date="2020" name="bioRxiv">
        <title>Hybrid origin of Populus tomentosa Carr. identified through genome sequencing and phylogenomic analysis.</title>
        <authorList>
            <person name="An X."/>
            <person name="Gao K."/>
            <person name="Chen Z."/>
            <person name="Li J."/>
            <person name="Yang X."/>
            <person name="Yang X."/>
            <person name="Zhou J."/>
            <person name="Guo T."/>
            <person name="Zhao T."/>
            <person name="Huang S."/>
            <person name="Miao D."/>
            <person name="Khan W.U."/>
            <person name="Rao P."/>
            <person name="Ye M."/>
            <person name="Lei B."/>
            <person name="Liao W."/>
            <person name="Wang J."/>
            <person name="Ji L."/>
            <person name="Li Y."/>
            <person name="Guo B."/>
            <person name="Mustafa N.S."/>
            <person name="Li S."/>
            <person name="Yun Q."/>
            <person name="Keller S.R."/>
            <person name="Mao J."/>
            <person name="Zhang R."/>
            <person name="Strauss S.H."/>
        </authorList>
    </citation>
    <scope>NUCLEOTIDE SEQUENCE</scope>
    <source>
        <strain evidence="6">GM15</strain>
        <tissue evidence="6">Leaf</tissue>
    </source>
</reference>
<evidence type="ECO:0000256" key="4">
    <source>
        <dbReference type="ARBA" id="ARBA00022729"/>
    </source>
</evidence>
<evidence type="ECO:0000256" key="5">
    <source>
        <dbReference type="ARBA" id="ARBA00023591"/>
    </source>
</evidence>
<dbReference type="InterPro" id="IPR006766">
    <property type="entry name" value="EXORDIUM-like"/>
</dbReference>
<protein>
    <submittedName>
        <fullName evidence="6">Uncharacterized protein</fullName>
    </submittedName>
</protein>
<dbReference type="EMBL" id="JAAWWB010000038">
    <property type="protein sequence ID" value="KAG6737645.1"/>
    <property type="molecule type" value="Genomic_DNA"/>
</dbReference>
<comment type="caution">
    <text evidence="6">The sequence shown here is derived from an EMBL/GenBank/DDBJ whole genome shotgun (WGS) entry which is preliminary data.</text>
</comment>
<dbReference type="GO" id="GO:0048046">
    <property type="term" value="C:apoplast"/>
    <property type="evidence" value="ECO:0007669"/>
    <property type="project" value="UniProtKB-SubCell"/>
</dbReference>
<evidence type="ECO:0000313" key="7">
    <source>
        <dbReference type="Proteomes" id="UP000886885"/>
    </source>
</evidence>
<keyword evidence="7" id="KW-1185">Reference proteome</keyword>
<dbReference type="AlphaFoldDB" id="A0A8X8C1V7"/>
<evidence type="ECO:0000256" key="3">
    <source>
        <dbReference type="ARBA" id="ARBA00022525"/>
    </source>
</evidence>
<proteinExistence type="inferred from homology"/>
<evidence type="ECO:0000256" key="1">
    <source>
        <dbReference type="ARBA" id="ARBA00004271"/>
    </source>
</evidence>
<gene>
    <name evidence="6" type="ORF">POTOM_059173</name>
</gene>
<dbReference type="Pfam" id="PF04674">
    <property type="entry name" value="Phi_1"/>
    <property type="match status" value="1"/>
</dbReference>
<sequence>MPLEPLLNPYITMRGPADNLKSHHGGNIIESYQEVAGKGSCPINVKVVKQVTDPEHSAGKVITSDLIQQLLQKVTDGDSNAIPVLLTDRDAQMQGRWLKLLLTHMRLHFSRTAAIMPIKLLRLHQLAVAFLEAELSMATPEKAEVESIYLHGFSQFIPCRR</sequence>
<keyword evidence="2" id="KW-0052">Apoplast</keyword>
<name>A0A8X8C1V7_POPTO</name>
<comment type="subcellular location">
    <subcellularLocation>
        <location evidence="1">Secreted</location>
        <location evidence="1">Extracellular space</location>
        <location evidence="1">Apoplast</location>
    </subcellularLocation>
</comment>
<evidence type="ECO:0000313" key="6">
    <source>
        <dbReference type="EMBL" id="KAG6737645.1"/>
    </source>
</evidence>
<keyword evidence="3" id="KW-0964">Secreted</keyword>
<comment type="similarity">
    <text evidence="5">Belongs to the EXORDIUM family.</text>
</comment>
<dbReference type="Proteomes" id="UP000886885">
    <property type="component" value="Chromosome 19D"/>
</dbReference>
<accession>A0A8X8C1V7</accession>